<name>A0AB39KUY3_9CAUL</name>
<dbReference type="AlphaFoldDB" id="A0AB39KUY3"/>
<reference evidence="2" key="1">
    <citation type="submission" date="2024-06" db="EMBL/GenBank/DDBJ databases">
        <title>Caulobacter inopinatus, sp. nov.</title>
        <authorList>
            <person name="Donachie S.P."/>
        </authorList>
    </citation>
    <scope>NUCLEOTIDE SEQUENCE</scope>
    <source>
        <strain evidence="2">73W</strain>
    </source>
</reference>
<proteinExistence type="predicted"/>
<sequence>MFDALINCRKIGDAAERLACFDKTADQLAAAQTAGDVVVVDRKEIKKAQRSTFGFNIALPQVFKDKGGAKSDNDDEADKSEKTDDSGDIEAITAVATKVWQGARGEWNFQLEDGAVWKQTDSPDPARSFKNGVTVEIKKGKLGNFFLKANGALMRAKRDS</sequence>
<accession>A0AB39KUY3</accession>
<feature type="region of interest" description="Disordered" evidence="1">
    <location>
        <begin position="65"/>
        <end position="88"/>
    </location>
</feature>
<evidence type="ECO:0000256" key="1">
    <source>
        <dbReference type="SAM" id="MobiDB-lite"/>
    </source>
</evidence>
<organism evidence="2">
    <name type="scientific">Caulobacter sp. 73W</name>
    <dbReference type="NCBI Taxonomy" id="3161137"/>
    <lineage>
        <taxon>Bacteria</taxon>
        <taxon>Pseudomonadati</taxon>
        <taxon>Pseudomonadota</taxon>
        <taxon>Alphaproteobacteria</taxon>
        <taxon>Caulobacterales</taxon>
        <taxon>Caulobacteraceae</taxon>
        <taxon>Caulobacter</taxon>
    </lineage>
</organism>
<dbReference type="RefSeq" id="WP_369060945.1">
    <property type="nucleotide sequence ID" value="NZ_CP158375.1"/>
</dbReference>
<dbReference type="EMBL" id="CP158375">
    <property type="protein sequence ID" value="XDO97606.1"/>
    <property type="molecule type" value="Genomic_DNA"/>
</dbReference>
<protein>
    <submittedName>
        <fullName evidence="2">Uncharacterized protein</fullName>
    </submittedName>
</protein>
<evidence type="ECO:0000313" key="2">
    <source>
        <dbReference type="EMBL" id="XDO97606.1"/>
    </source>
</evidence>
<gene>
    <name evidence="2" type="ORF">ABOZ73_04075</name>
</gene>